<keyword evidence="2" id="KW-1185">Reference proteome</keyword>
<reference evidence="1" key="1">
    <citation type="submission" date="2024-03" db="EMBL/GenBank/DDBJ databases">
        <title>Novel Streptomyces species of biotechnological and ecological value are a feature of Machair soil.</title>
        <authorList>
            <person name="Prole J.R."/>
            <person name="Goodfellow M."/>
            <person name="Allenby N."/>
            <person name="Ward A.C."/>
        </authorList>
    </citation>
    <scope>NUCLEOTIDE SEQUENCE</scope>
    <source>
        <strain evidence="1">MS2.AVA.5</strain>
    </source>
</reference>
<protein>
    <submittedName>
        <fullName evidence="1">Helix-turn-helix domain-containing protein</fullName>
    </submittedName>
</protein>
<evidence type="ECO:0000313" key="1">
    <source>
        <dbReference type="EMBL" id="MEJ8634780.1"/>
    </source>
</evidence>
<name>A0ACC6PU16_9ACTN</name>
<accession>A0ACC6PU16</accession>
<comment type="caution">
    <text evidence="1">The sequence shown here is derived from an EMBL/GenBank/DDBJ whole genome shotgun (WGS) entry which is preliminary data.</text>
</comment>
<sequence length="284" mass="31428">MGTADAQRNELGEFLRTRRAELTPADVGLPDSGALRRVPGLRREEVAQLAAISTDYYTRVEQGRLKASEPVVAALARALRLNEDQTVYLRGLATKRGGRAPRRPAQRVRPQLQRLLDLLSEAPALVLGRHMDVLAWNSLAAALVTDFSALPQAERNYLRLAFLDPDVRRLFTDWESTARTCVAYLRMDAMQYPDDPRLAALVGELSVKDPDFRVWWATHDVAHKACGTKALDHPVAGALTLDWEILGCTTDPDQQLMVMTAAPGSSSEEGLRFLASWRGAEATQ</sequence>
<proteinExistence type="predicted"/>
<dbReference type="Proteomes" id="UP001377168">
    <property type="component" value="Unassembled WGS sequence"/>
</dbReference>
<gene>
    <name evidence="1" type="ORF">WKI67_15400</name>
</gene>
<organism evidence="1 2">
    <name type="scientific">Streptomyces achmelvichensis</name>
    <dbReference type="NCBI Taxonomy" id="3134111"/>
    <lineage>
        <taxon>Bacteria</taxon>
        <taxon>Bacillati</taxon>
        <taxon>Actinomycetota</taxon>
        <taxon>Actinomycetes</taxon>
        <taxon>Kitasatosporales</taxon>
        <taxon>Streptomycetaceae</taxon>
        <taxon>Streptomyces</taxon>
    </lineage>
</organism>
<evidence type="ECO:0000313" key="2">
    <source>
        <dbReference type="Proteomes" id="UP001377168"/>
    </source>
</evidence>
<dbReference type="EMBL" id="JBBKAJ010000022">
    <property type="protein sequence ID" value="MEJ8634780.1"/>
    <property type="molecule type" value="Genomic_DNA"/>
</dbReference>